<dbReference type="InterPro" id="IPR033112">
    <property type="entry name" value="PLA2_Asp_AS"/>
</dbReference>
<gene>
    <name evidence="10" type="ORF">BDFB_001996</name>
</gene>
<dbReference type="PANTHER" id="PTHR11716:SF107">
    <property type="entry name" value="PHOSPHOLIPASE A2"/>
    <property type="match status" value="1"/>
</dbReference>
<feature type="domain" description="Phospholipase A2-like central" evidence="9">
    <location>
        <begin position="1"/>
        <end position="135"/>
    </location>
</feature>
<evidence type="ECO:0000256" key="1">
    <source>
        <dbReference type="ARBA" id="ARBA00004613"/>
    </source>
</evidence>
<comment type="catalytic activity">
    <reaction evidence="8">
        <text>a 1,2-diacyl-sn-glycero-3-phosphocholine + H2O = a 1-acyl-sn-glycero-3-phosphocholine + a fatty acid + H(+)</text>
        <dbReference type="Rhea" id="RHEA:15801"/>
        <dbReference type="ChEBI" id="CHEBI:15377"/>
        <dbReference type="ChEBI" id="CHEBI:15378"/>
        <dbReference type="ChEBI" id="CHEBI:28868"/>
        <dbReference type="ChEBI" id="CHEBI:57643"/>
        <dbReference type="ChEBI" id="CHEBI:58168"/>
        <dbReference type="EC" id="3.1.1.4"/>
    </reaction>
</comment>
<evidence type="ECO:0000256" key="3">
    <source>
        <dbReference type="ARBA" id="ARBA00023157"/>
    </source>
</evidence>
<organism evidence="10 11">
    <name type="scientific">Asbolus verrucosus</name>
    <name type="common">Desert ironclad beetle</name>
    <dbReference type="NCBI Taxonomy" id="1661398"/>
    <lineage>
        <taxon>Eukaryota</taxon>
        <taxon>Metazoa</taxon>
        <taxon>Ecdysozoa</taxon>
        <taxon>Arthropoda</taxon>
        <taxon>Hexapoda</taxon>
        <taxon>Insecta</taxon>
        <taxon>Pterygota</taxon>
        <taxon>Neoptera</taxon>
        <taxon>Endopterygota</taxon>
        <taxon>Coleoptera</taxon>
        <taxon>Polyphaga</taxon>
        <taxon>Cucujiformia</taxon>
        <taxon>Tenebrionidae</taxon>
        <taxon>Pimeliinae</taxon>
        <taxon>Asbolus</taxon>
    </lineage>
</organism>
<dbReference type="SUPFAM" id="SSF48619">
    <property type="entry name" value="Phospholipase A2, PLA2"/>
    <property type="match status" value="1"/>
</dbReference>
<dbReference type="GO" id="GO:0016042">
    <property type="term" value="P:lipid catabolic process"/>
    <property type="evidence" value="ECO:0007669"/>
    <property type="project" value="InterPro"/>
</dbReference>
<feature type="active site" evidence="4">
    <location>
        <position position="39"/>
    </location>
</feature>
<keyword evidence="2 8" id="KW-0964">Secreted</keyword>
<dbReference type="PANTHER" id="PTHR11716">
    <property type="entry name" value="PHOSPHOLIPASE A2 FAMILY MEMBER"/>
    <property type="match status" value="1"/>
</dbReference>
<keyword evidence="8" id="KW-0378">Hydrolase</keyword>
<dbReference type="EMBL" id="QDEB01088933">
    <property type="protein sequence ID" value="RZC33425.1"/>
    <property type="molecule type" value="Genomic_DNA"/>
</dbReference>
<dbReference type="STRING" id="1661398.A0A482VKX6"/>
<keyword evidence="11" id="KW-1185">Reference proteome</keyword>
<feature type="disulfide bond" evidence="6">
    <location>
        <begin position="69"/>
        <end position="104"/>
    </location>
</feature>
<comment type="caution">
    <text evidence="10">The sequence shown here is derived from an EMBL/GenBank/DDBJ whole genome shotgun (WGS) entry which is preliminary data.</text>
</comment>
<evidence type="ECO:0000256" key="7">
    <source>
        <dbReference type="RuleBase" id="RU003654"/>
    </source>
</evidence>
<dbReference type="EC" id="3.1.1.4" evidence="8"/>
<feature type="disulfide bond" evidence="6">
    <location>
        <begin position="42"/>
        <end position="106"/>
    </location>
</feature>
<accession>A0A482VKX6</accession>
<dbReference type="GO" id="GO:0004623">
    <property type="term" value="F:phospholipase A2 activity"/>
    <property type="evidence" value="ECO:0007669"/>
    <property type="project" value="UniProtKB-EC"/>
</dbReference>
<evidence type="ECO:0000259" key="9">
    <source>
        <dbReference type="SMART" id="SM00085"/>
    </source>
</evidence>
<keyword evidence="8" id="KW-0443">Lipid metabolism</keyword>
<evidence type="ECO:0000313" key="11">
    <source>
        <dbReference type="Proteomes" id="UP000292052"/>
    </source>
</evidence>
<dbReference type="SMART" id="SM00085">
    <property type="entry name" value="PA2c"/>
    <property type="match status" value="1"/>
</dbReference>
<reference evidence="10 11" key="1">
    <citation type="submission" date="2017-03" db="EMBL/GenBank/DDBJ databases">
        <title>Genome of the blue death feigning beetle - Asbolus verrucosus.</title>
        <authorList>
            <person name="Rider S.D."/>
        </authorList>
    </citation>
    <scope>NUCLEOTIDE SEQUENCE [LARGE SCALE GENOMIC DNA]</scope>
    <source>
        <strain evidence="10">Butters</strain>
        <tissue evidence="10">Head and leg muscle</tissue>
    </source>
</reference>
<feature type="disulfide bond" evidence="6">
    <location>
        <begin position="35"/>
        <end position="113"/>
    </location>
</feature>
<dbReference type="PROSITE" id="PS00119">
    <property type="entry name" value="PA2_ASP"/>
    <property type="match status" value="1"/>
</dbReference>
<dbReference type="InterPro" id="IPR036444">
    <property type="entry name" value="PLipase_A2_dom_sf"/>
</dbReference>
<dbReference type="InterPro" id="IPR033113">
    <property type="entry name" value="PLA2_histidine"/>
</dbReference>
<dbReference type="GO" id="GO:0050482">
    <property type="term" value="P:arachidonate secretion"/>
    <property type="evidence" value="ECO:0007669"/>
    <property type="project" value="InterPro"/>
</dbReference>
<dbReference type="InterPro" id="IPR001211">
    <property type="entry name" value="PLA2"/>
</dbReference>
<protein>
    <recommendedName>
        <fullName evidence="8">Phospholipase A2</fullName>
        <ecNumber evidence="8">3.1.1.4</ecNumber>
    </recommendedName>
</protein>
<evidence type="ECO:0000256" key="2">
    <source>
        <dbReference type="ARBA" id="ARBA00022525"/>
    </source>
</evidence>
<feature type="binding site" evidence="5">
    <location>
        <position position="19"/>
    </location>
    <ligand>
        <name>Ca(2+)</name>
        <dbReference type="ChEBI" id="CHEBI:29108"/>
    </ligand>
</feature>
<evidence type="ECO:0000256" key="8">
    <source>
        <dbReference type="RuleBase" id="RU361236"/>
    </source>
</evidence>
<dbReference type="GO" id="GO:0005576">
    <property type="term" value="C:extracellular region"/>
    <property type="evidence" value="ECO:0007669"/>
    <property type="project" value="UniProtKB-SubCell"/>
</dbReference>
<evidence type="ECO:0000313" key="10">
    <source>
        <dbReference type="EMBL" id="RZC33425.1"/>
    </source>
</evidence>
<name>A0A482VKX6_ASBVE</name>
<proteinExistence type="inferred from homology"/>
<keyword evidence="5" id="KW-0479">Metal-binding</keyword>
<feature type="active site" evidence="4">
    <location>
        <position position="107"/>
    </location>
</feature>
<sequence>MVSCATGCNPLIYKGYGCYCGFLGSGYAVDGIDRCCQLHDWCYDNANCPMFLEYFVPYYWKCYRNTPLCGKHSCFIISVLLKRYFPAVSEEQWGGRRSCAYKLCECDRILSECFSRYPCPSSRALCRSSTWRFVQNAFMIF</sequence>
<dbReference type="OrthoDB" id="5841574at2759"/>
<evidence type="ECO:0000256" key="4">
    <source>
        <dbReference type="PIRSR" id="PIRSR601211-1"/>
    </source>
</evidence>
<evidence type="ECO:0000256" key="6">
    <source>
        <dbReference type="PIRSR" id="PIRSR601211-3"/>
    </source>
</evidence>
<dbReference type="Pfam" id="PF00068">
    <property type="entry name" value="Phospholip_A2_1"/>
    <property type="match status" value="1"/>
</dbReference>
<keyword evidence="5 8" id="KW-0106">Calcium</keyword>
<comment type="cofactor">
    <cofactor evidence="5">
        <name>Ca(2+)</name>
        <dbReference type="ChEBI" id="CHEBI:29108"/>
    </cofactor>
    <text evidence="5">Binds 1 Ca(2+) ion per subunit.</text>
</comment>
<feature type="binding site" evidence="5">
    <location>
        <position position="21"/>
    </location>
    <ligand>
        <name>Ca(2+)</name>
        <dbReference type="ChEBI" id="CHEBI:29108"/>
    </ligand>
</feature>
<dbReference type="Gene3D" id="1.20.90.10">
    <property type="entry name" value="Phospholipase A2 domain"/>
    <property type="match status" value="1"/>
</dbReference>
<dbReference type="PRINTS" id="PR00389">
    <property type="entry name" value="PHPHLIPASEA2"/>
</dbReference>
<evidence type="ECO:0000256" key="5">
    <source>
        <dbReference type="PIRSR" id="PIRSR601211-2"/>
    </source>
</evidence>
<dbReference type="Proteomes" id="UP000292052">
    <property type="component" value="Unassembled WGS sequence"/>
</dbReference>
<comment type="similarity">
    <text evidence="7">Belongs to the phospholipase A2 family.</text>
</comment>
<feature type="disulfide bond" evidence="6">
    <location>
        <begin position="20"/>
        <end position="36"/>
    </location>
</feature>
<comment type="subcellular location">
    <subcellularLocation>
        <location evidence="1 8">Secreted</location>
    </subcellularLocation>
</comment>
<dbReference type="PROSITE" id="PS00118">
    <property type="entry name" value="PA2_HIS"/>
    <property type="match status" value="1"/>
</dbReference>
<dbReference type="GO" id="GO:0006644">
    <property type="term" value="P:phospholipid metabolic process"/>
    <property type="evidence" value="ECO:0007669"/>
    <property type="project" value="InterPro"/>
</dbReference>
<dbReference type="GO" id="GO:0005509">
    <property type="term" value="F:calcium ion binding"/>
    <property type="evidence" value="ECO:0007669"/>
    <property type="project" value="InterPro"/>
</dbReference>
<dbReference type="AlphaFoldDB" id="A0A482VKX6"/>
<keyword evidence="3 6" id="KW-1015">Disulfide bond</keyword>
<dbReference type="InterPro" id="IPR016090">
    <property type="entry name" value="PLA2-like_dom"/>
</dbReference>
<feature type="binding site" evidence="5">
    <location>
        <position position="40"/>
    </location>
    <ligand>
        <name>Ca(2+)</name>
        <dbReference type="ChEBI" id="CHEBI:29108"/>
    </ligand>
</feature>
<dbReference type="CDD" id="cd00125">
    <property type="entry name" value="PLA2c"/>
    <property type="match status" value="1"/>
</dbReference>